<feature type="signal peptide" evidence="2">
    <location>
        <begin position="1"/>
        <end position="17"/>
    </location>
</feature>
<feature type="region of interest" description="Disordered" evidence="1">
    <location>
        <begin position="48"/>
        <end position="87"/>
    </location>
</feature>
<feature type="region of interest" description="Disordered" evidence="1">
    <location>
        <begin position="123"/>
        <end position="157"/>
    </location>
</feature>
<evidence type="ECO:0000256" key="2">
    <source>
        <dbReference type="SAM" id="SignalP"/>
    </source>
</evidence>
<sequence>MVRISAAVLAFAATAMTATVPFHSAAAVNTHNIHARALKNGLLFEKRQNPQQNSTVGANPNAADGTGNPDDQSTGNPKADKILAQFKASLTDDQKAAGDKVEEAVKAADASLKDDQRKMLAEVDKIFSQSEGGQGADGVDGADPAKPADPAQTSQPV</sequence>
<feature type="compositionally biased region" description="Polar residues" evidence="1">
    <location>
        <begin position="49"/>
        <end position="58"/>
    </location>
</feature>
<evidence type="ECO:0000256" key="1">
    <source>
        <dbReference type="SAM" id="MobiDB-lite"/>
    </source>
</evidence>
<dbReference type="RefSeq" id="XP_044719647.1">
    <property type="nucleotide sequence ID" value="XM_044865685.1"/>
</dbReference>
<evidence type="ECO:0000313" key="4">
    <source>
        <dbReference type="Proteomes" id="UP000824596"/>
    </source>
</evidence>
<dbReference type="Proteomes" id="UP000824596">
    <property type="component" value="Unassembled WGS sequence"/>
</dbReference>
<evidence type="ECO:0008006" key="5">
    <source>
        <dbReference type="Google" id="ProtNLM"/>
    </source>
</evidence>
<dbReference type="AlphaFoldDB" id="A0A9P8SHG1"/>
<evidence type="ECO:0000313" key="3">
    <source>
        <dbReference type="EMBL" id="KAH0962134.1"/>
    </source>
</evidence>
<keyword evidence="4" id="KW-1185">Reference proteome</keyword>
<keyword evidence="2" id="KW-0732">Signal</keyword>
<dbReference type="EMBL" id="JAIZPD010000007">
    <property type="protein sequence ID" value="KAH0962134.1"/>
    <property type="molecule type" value="Genomic_DNA"/>
</dbReference>
<accession>A0A9P8SHG1</accession>
<reference evidence="3" key="1">
    <citation type="submission" date="2021-09" db="EMBL/GenBank/DDBJ databases">
        <title>A high-quality genome of the endoparasitic fungus Hirsutella rhossiliensis with a comparison of Hirsutella genomes reveals transposable elements contributing to genome size variation.</title>
        <authorList>
            <person name="Lin R."/>
            <person name="Jiao Y."/>
            <person name="Sun X."/>
            <person name="Ling J."/>
            <person name="Xie B."/>
            <person name="Cheng X."/>
        </authorList>
    </citation>
    <scope>NUCLEOTIDE SEQUENCE</scope>
    <source>
        <strain evidence="3">HR02</strain>
    </source>
</reference>
<feature type="compositionally biased region" description="Low complexity" evidence="1">
    <location>
        <begin position="139"/>
        <end position="151"/>
    </location>
</feature>
<name>A0A9P8SHG1_9HYPO</name>
<organism evidence="3 4">
    <name type="scientific">Hirsutella rhossiliensis</name>
    <dbReference type="NCBI Taxonomy" id="111463"/>
    <lineage>
        <taxon>Eukaryota</taxon>
        <taxon>Fungi</taxon>
        <taxon>Dikarya</taxon>
        <taxon>Ascomycota</taxon>
        <taxon>Pezizomycotina</taxon>
        <taxon>Sordariomycetes</taxon>
        <taxon>Hypocreomycetidae</taxon>
        <taxon>Hypocreales</taxon>
        <taxon>Ophiocordycipitaceae</taxon>
        <taxon>Hirsutella</taxon>
    </lineage>
</organism>
<dbReference type="GeneID" id="68356343"/>
<gene>
    <name evidence="3" type="ORF">HRG_07214</name>
</gene>
<comment type="caution">
    <text evidence="3">The sequence shown here is derived from an EMBL/GenBank/DDBJ whole genome shotgun (WGS) entry which is preliminary data.</text>
</comment>
<protein>
    <recommendedName>
        <fullName evidence="5">Small secreted protein</fullName>
    </recommendedName>
</protein>
<feature type="chain" id="PRO_5040410282" description="Small secreted protein" evidence="2">
    <location>
        <begin position="18"/>
        <end position="157"/>
    </location>
</feature>
<proteinExistence type="predicted"/>